<protein>
    <submittedName>
        <fullName evidence="1">Uncharacterized protein</fullName>
    </submittedName>
</protein>
<proteinExistence type="predicted"/>
<gene>
    <name evidence="1" type="ORF">A3F28_00360</name>
</gene>
<evidence type="ECO:0000313" key="1">
    <source>
        <dbReference type="EMBL" id="OGL78308.1"/>
    </source>
</evidence>
<evidence type="ECO:0000313" key="2">
    <source>
        <dbReference type="Proteomes" id="UP000176598"/>
    </source>
</evidence>
<sequence>MITFLESRAASAGIRQKITLDFEKSRNERGLRVSPVTLEIEGPFPELAAYLSELERSDRYFQMANVEFGRAPEAFGGTRMTVRALFFIR</sequence>
<name>A0A1F7UKS6_9BACT</name>
<dbReference type="EMBL" id="MGEG01000038">
    <property type="protein sequence ID" value="OGL78308.1"/>
    <property type="molecule type" value="Genomic_DNA"/>
</dbReference>
<dbReference type="InterPro" id="IPR014717">
    <property type="entry name" value="Transl_elong_EF1B/ribsomal_bS6"/>
</dbReference>
<comment type="caution">
    <text evidence="1">The sequence shown here is derived from an EMBL/GenBank/DDBJ whole genome shotgun (WGS) entry which is preliminary data.</text>
</comment>
<dbReference type="Proteomes" id="UP000176598">
    <property type="component" value="Unassembled WGS sequence"/>
</dbReference>
<dbReference type="Gene3D" id="3.30.70.60">
    <property type="match status" value="1"/>
</dbReference>
<organism evidence="1 2">
    <name type="scientific">Candidatus Uhrbacteria bacterium RIFCSPHIGHO2_12_FULL_57_11</name>
    <dbReference type="NCBI Taxonomy" id="1802398"/>
    <lineage>
        <taxon>Bacteria</taxon>
        <taxon>Candidatus Uhriibacteriota</taxon>
    </lineage>
</organism>
<accession>A0A1F7UKS6</accession>
<reference evidence="1 2" key="1">
    <citation type="journal article" date="2016" name="Nat. Commun.">
        <title>Thousands of microbial genomes shed light on interconnected biogeochemical processes in an aquifer system.</title>
        <authorList>
            <person name="Anantharaman K."/>
            <person name="Brown C.T."/>
            <person name="Hug L.A."/>
            <person name="Sharon I."/>
            <person name="Castelle C.J."/>
            <person name="Probst A.J."/>
            <person name="Thomas B.C."/>
            <person name="Singh A."/>
            <person name="Wilkins M.J."/>
            <person name="Karaoz U."/>
            <person name="Brodie E.L."/>
            <person name="Williams K.H."/>
            <person name="Hubbard S.S."/>
            <person name="Banfield J.F."/>
        </authorList>
    </citation>
    <scope>NUCLEOTIDE SEQUENCE [LARGE SCALE GENOMIC DNA]</scope>
</reference>
<dbReference type="AlphaFoldDB" id="A0A1F7UKS6"/>